<name>A0A7J6SYA1_PEROL</name>
<keyword evidence="1" id="KW-0472">Membrane</keyword>
<dbReference type="AlphaFoldDB" id="A0A7J6SYA1"/>
<accession>A0A7J6SYA1</accession>
<feature type="transmembrane region" description="Helical" evidence="1">
    <location>
        <begin position="46"/>
        <end position="75"/>
    </location>
</feature>
<comment type="caution">
    <text evidence="2">The sequence shown here is derived from an EMBL/GenBank/DDBJ whole genome shotgun (WGS) entry which is preliminary data.</text>
</comment>
<dbReference type="EMBL" id="JABANM010011317">
    <property type="protein sequence ID" value="KAF4737898.1"/>
    <property type="molecule type" value="Genomic_DNA"/>
</dbReference>
<sequence length="85" mass="8961">MASDIILYGSVVIDGKTEDLEVAAVVKELKLPAIDAERWRRGVGCLLVASLSFSLMSLLAAHLALAVPITLILLARSVVQTAMAA</sequence>
<proteinExistence type="predicted"/>
<evidence type="ECO:0000313" key="2">
    <source>
        <dbReference type="EMBL" id="KAF4737898.1"/>
    </source>
</evidence>
<dbReference type="Proteomes" id="UP000574390">
    <property type="component" value="Unassembled WGS sequence"/>
</dbReference>
<feature type="non-terminal residue" evidence="2">
    <location>
        <position position="85"/>
    </location>
</feature>
<evidence type="ECO:0000313" key="3">
    <source>
        <dbReference type="Proteomes" id="UP000574390"/>
    </source>
</evidence>
<keyword evidence="1" id="KW-0812">Transmembrane</keyword>
<protein>
    <submittedName>
        <fullName evidence="2">Uncharacterized protein</fullName>
    </submittedName>
</protein>
<gene>
    <name evidence="2" type="ORF">FOZ62_006827</name>
</gene>
<reference evidence="2 3" key="1">
    <citation type="submission" date="2020-04" db="EMBL/GenBank/DDBJ databases">
        <title>Perkinsus olseni comparative genomics.</title>
        <authorList>
            <person name="Bogema D.R."/>
        </authorList>
    </citation>
    <scope>NUCLEOTIDE SEQUENCE [LARGE SCALE GENOMIC DNA]</scope>
    <source>
        <strain evidence="2">ATCC PRA-205</strain>
    </source>
</reference>
<keyword evidence="1" id="KW-1133">Transmembrane helix</keyword>
<organism evidence="2 3">
    <name type="scientific">Perkinsus olseni</name>
    <name type="common">Perkinsus atlanticus</name>
    <dbReference type="NCBI Taxonomy" id="32597"/>
    <lineage>
        <taxon>Eukaryota</taxon>
        <taxon>Sar</taxon>
        <taxon>Alveolata</taxon>
        <taxon>Perkinsozoa</taxon>
        <taxon>Perkinsea</taxon>
        <taxon>Perkinsida</taxon>
        <taxon>Perkinsidae</taxon>
        <taxon>Perkinsus</taxon>
    </lineage>
</organism>
<evidence type="ECO:0000256" key="1">
    <source>
        <dbReference type="SAM" id="Phobius"/>
    </source>
</evidence>